<proteinExistence type="predicted"/>
<organism evidence="1 2">
    <name type="scientific">Gordonia sesuvii</name>
    <dbReference type="NCBI Taxonomy" id="3116777"/>
    <lineage>
        <taxon>Bacteria</taxon>
        <taxon>Bacillati</taxon>
        <taxon>Actinomycetota</taxon>
        <taxon>Actinomycetes</taxon>
        <taxon>Mycobacteriales</taxon>
        <taxon>Gordoniaceae</taxon>
        <taxon>Gordonia</taxon>
    </lineage>
</organism>
<dbReference type="RefSeq" id="WP_330431576.1">
    <property type="nucleotide sequence ID" value="NZ_JAZDUF010000001.1"/>
</dbReference>
<dbReference type="Proteomes" id="UP001347146">
    <property type="component" value="Unassembled WGS sequence"/>
</dbReference>
<accession>A0ABU7MA34</accession>
<gene>
    <name evidence="1" type="ORF">VZC37_06485</name>
</gene>
<evidence type="ECO:0000313" key="2">
    <source>
        <dbReference type="Proteomes" id="UP001347146"/>
    </source>
</evidence>
<dbReference type="Pfam" id="PF10824">
    <property type="entry name" value="T7SS_ESX_EspC"/>
    <property type="match status" value="1"/>
</dbReference>
<evidence type="ECO:0000313" key="1">
    <source>
        <dbReference type="EMBL" id="MEE3849972.1"/>
    </source>
</evidence>
<reference evidence="1 2" key="1">
    <citation type="submission" date="2024-01" db="EMBL/GenBank/DDBJ databases">
        <title>Draft genome sequence of Gordonia sp. LSe1-13.</title>
        <authorList>
            <person name="Suphannarot A."/>
            <person name="Mingma R."/>
        </authorList>
    </citation>
    <scope>NUCLEOTIDE SEQUENCE [LARGE SCALE GENOMIC DNA]</scope>
    <source>
        <strain evidence="1 2">LSe1-13</strain>
    </source>
</reference>
<comment type="caution">
    <text evidence="1">The sequence shown here is derived from an EMBL/GenBank/DDBJ whole genome shotgun (WGS) entry which is preliminary data.</text>
</comment>
<dbReference type="InterPro" id="IPR022536">
    <property type="entry name" value="EspC"/>
</dbReference>
<dbReference type="EMBL" id="JAZDUF010000001">
    <property type="protein sequence ID" value="MEE3849972.1"/>
    <property type="molecule type" value="Genomic_DNA"/>
</dbReference>
<protein>
    <submittedName>
        <fullName evidence="1">Type VII secretion target</fullName>
    </submittedName>
</protein>
<keyword evidence="2" id="KW-1185">Reference proteome</keyword>
<sequence length="102" mass="10057">MRVDPDELRGAAADFTALGGDLNGASSPAVSDSGAGVAWSATAAALGPVDDAVSNAMSVLTGRMETFASELGNAAAVYQDSDVDAAKALKAIGDLNDRPTSG</sequence>
<name>A0ABU7MA34_9ACTN</name>